<gene>
    <name evidence="1" type="ORF">SAMN04489757_1335</name>
</gene>
<proteinExistence type="predicted"/>
<accession>A0A1I5HQ69</accession>
<dbReference type="PANTHER" id="PTHR30528">
    <property type="entry name" value="CYTOPLASMIC PROTEIN"/>
    <property type="match status" value="1"/>
</dbReference>
<dbReference type="RefSeq" id="WP_091687794.1">
    <property type="nucleotide sequence ID" value="NZ_BAABFM010000005.1"/>
</dbReference>
<dbReference type="Pfam" id="PF06224">
    <property type="entry name" value="AlkZ-like"/>
    <property type="match status" value="1"/>
</dbReference>
<organism evidence="1 2">
    <name type="scientific">Anaerocolumna aminovalerica</name>
    <dbReference type="NCBI Taxonomy" id="1527"/>
    <lineage>
        <taxon>Bacteria</taxon>
        <taxon>Bacillati</taxon>
        <taxon>Bacillota</taxon>
        <taxon>Clostridia</taxon>
        <taxon>Lachnospirales</taxon>
        <taxon>Lachnospiraceae</taxon>
        <taxon>Anaerocolumna</taxon>
    </lineage>
</organism>
<sequence length="392" mass="46865">MIHISKEEARNYLVRYHNLDGIEDFYGEEGVLKYFRRVGSIQYDPLNVVGRNPDLVLQSRIKDYSHEMLGSLLYEKRCLLDGWDKMMSIYSREDWPFFSRVRKEKEVQIKELLKRRNSVEAFQLIDEIRIMLKEQGPLQSNRIPTKTTNPGSWGHRKLSSAALDFMFHTGELGIYNKINTQKVYDLIENLLPHNLIGGADPFQSDHEFCKWYVKRRIGSVGLLWNKNGGGWLGDFIQKKELRNEIIKELIEEGEILEIQVEGINAVFYIRKEDKEFFNNKLEYREARFLAPLDNMLWDREMTKAIFDFDYSWEVYVPINKRKYGYYVLPVLYKNRFVARFEPEIHRNNDPLVIKNWWWENDIEITADMKSAIENEFENFCRYLHCESVQMKF</sequence>
<dbReference type="Proteomes" id="UP000198806">
    <property type="component" value="Unassembled WGS sequence"/>
</dbReference>
<evidence type="ECO:0000313" key="2">
    <source>
        <dbReference type="Proteomes" id="UP000198806"/>
    </source>
</evidence>
<evidence type="ECO:0000313" key="1">
    <source>
        <dbReference type="EMBL" id="SFO50413.1"/>
    </source>
</evidence>
<reference evidence="1 2" key="1">
    <citation type="submission" date="2016-10" db="EMBL/GenBank/DDBJ databases">
        <authorList>
            <person name="de Groot N.N."/>
        </authorList>
    </citation>
    <scope>NUCLEOTIDE SEQUENCE [LARGE SCALE GENOMIC DNA]</scope>
    <source>
        <strain evidence="1 2">DSM 1283</strain>
    </source>
</reference>
<evidence type="ECO:0008006" key="3">
    <source>
        <dbReference type="Google" id="ProtNLM"/>
    </source>
</evidence>
<dbReference type="AlphaFoldDB" id="A0A1I5HQ69"/>
<keyword evidence="2" id="KW-1185">Reference proteome</keyword>
<name>A0A1I5HQ69_9FIRM</name>
<dbReference type="OrthoDB" id="9787207at2"/>
<protein>
    <recommendedName>
        <fullName evidence="3">Winged helix DNA-binding domain-containing protein</fullName>
    </recommendedName>
</protein>
<dbReference type="PANTHER" id="PTHR30528:SF0">
    <property type="entry name" value="CYTOPLASMIC PROTEIN"/>
    <property type="match status" value="1"/>
</dbReference>
<dbReference type="InterPro" id="IPR009351">
    <property type="entry name" value="AlkZ-like"/>
</dbReference>
<dbReference type="STRING" id="1527.SAMN04489757_1335"/>
<dbReference type="EMBL" id="FOWD01000033">
    <property type="protein sequence ID" value="SFO50413.1"/>
    <property type="molecule type" value="Genomic_DNA"/>
</dbReference>